<keyword evidence="3" id="KW-0285">Flavoprotein</keyword>
<dbReference type="Pfam" id="PF00441">
    <property type="entry name" value="Acyl-CoA_dh_1"/>
    <property type="match status" value="1"/>
</dbReference>
<dbReference type="HOGENOM" id="CLU_018204_5_2_6"/>
<dbReference type="InterPro" id="IPR036250">
    <property type="entry name" value="AcylCo_DH-like_C"/>
</dbReference>
<dbReference type="InterPro" id="IPR013786">
    <property type="entry name" value="AcylCoA_DH/ox_N"/>
</dbReference>
<evidence type="ECO:0000256" key="3">
    <source>
        <dbReference type="ARBA" id="ARBA00022630"/>
    </source>
</evidence>
<dbReference type="SUPFAM" id="SSF56645">
    <property type="entry name" value="Acyl-CoA dehydrogenase NM domain-like"/>
    <property type="match status" value="1"/>
</dbReference>
<dbReference type="InterPro" id="IPR009100">
    <property type="entry name" value="AcylCoA_DH/oxidase_NM_dom_sf"/>
</dbReference>
<keyword evidence="5" id="KW-0560">Oxidoreductase</keyword>
<dbReference type="InterPro" id="IPR046373">
    <property type="entry name" value="Acyl-CoA_Oxase/DH_mid-dom_sf"/>
</dbReference>
<evidence type="ECO:0000259" key="7">
    <source>
        <dbReference type="Pfam" id="PF02771"/>
    </source>
</evidence>
<dbReference type="RefSeq" id="WP_014861873.1">
    <property type="nucleotide sequence ID" value="NC_018220.1"/>
</dbReference>
<evidence type="ECO:0000259" key="6">
    <source>
        <dbReference type="Pfam" id="PF00441"/>
    </source>
</evidence>
<evidence type="ECO:0000256" key="5">
    <source>
        <dbReference type="ARBA" id="ARBA00023002"/>
    </source>
</evidence>
<dbReference type="InterPro" id="IPR037069">
    <property type="entry name" value="AcylCoA_DH/ox_N_sf"/>
</dbReference>
<dbReference type="Gene3D" id="2.40.110.10">
    <property type="entry name" value="Butyryl-CoA Dehydrogenase, subunit A, domain 2"/>
    <property type="match status" value="1"/>
</dbReference>
<feature type="domain" description="Acyl-CoA dehydrogenase/oxidase N-terminal" evidence="7">
    <location>
        <begin position="14"/>
        <end position="121"/>
    </location>
</feature>
<evidence type="ECO:0000256" key="4">
    <source>
        <dbReference type="ARBA" id="ARBA00022827"/>
    </source>
</evidence>
<dbReference type="AlphaFoldDB" id="I7BHI3"/>
<evidence type="ECO:0000313" key="9">
    <source>
        <dbReference type="Proteomes" id="UP000006503"/>
    </source>
</evidence>
<dbReference type="InterPro" id="IPR009075">
    <property type="entry name" value="AcylCo_DH/oxidase_C"/>
</dbReference>
<keyword evidence="4" id="KW-0274">FAD</keyword>
<dbReference type="SUPFAM" id="SSF47203">
    <property type="entry name" value="Acyl-CoA dehydrogenase C-terminal domain-like"/>
    <property type="match status" value="1"/>
</dbReference>
<evidence type="ECO:0000256" key="2">
    <source>
        <dbReference type="ARBA" id="ARBA00009347"/>
    </source>
</evidence>
<comment type="cofactor">
    <cofactor evidence="1">
        <name>FAD</name>
        <dbReference type="ChEBI" id="CHEBI:57692"/>
    </cofactor>
</comment>
<dbReference type="EMBL" id="CP003734">
    <property type="protein sequence ID" value="AFO51258.1"/>
    <property type="molecule type" value="Genomic_DNA"/>
</dbReference>
<dbReference type="Gene3D" id="1.10.540.10">
    <property type="entry name" value="Acyl-CoA dehydrogenase/oxidase, N-terminal domain"/>
    <property type="match status" value="1"/>
</dbReference>
<proteinExistence type="inferred from homology"/>
<comment type="similarity">
    <text evidence="2">Belongs to the acyl-CoA dehydrogenase family.</text>
</comment>
<dbReference type="PANTHER" id="PTHR43884">
    <property type="entry name" value="ACYL-COA DEHYDROGENASE"/>
    <property type="match status" value="1"/>
</dbReference>
<dbReference type="Pfam" id="PF02771">
    <property type="entry name" value="Acyl-CoA_dh_N"/>
    <property type="match status" value="1"/>
</dbReference>
<name>I7BHI3_PSEPT</name>
<gene>
    <name evidence="8" type="ordered locus">T1E_5437</name>
</gene>
<feature type="domain" description="Acyl-CoA dehydrogenase/oxidase C-terminal" evidence="6">
    <location>
        <begin position="225"/>
        <end position="348"/>
    </location>
</feature>
<dbReference type="PANTHER" id="PTHR43884:SF20">
    <property type="entry name" value="ACYL-COA DEHYDROGENASE FADE28"/>
    <property type="match status" value="1"/>
</dbReference>
<dbReference type="Gene3D" id="1.20.140.10">
    <property type="entry name" value="Butyryl-CoA Dehydrogenase, subunit A, domain 3"/>
    <property type="match status" value="1"/>
</dbReference>
<dbReference type="GO" id="GO:0050660">
    <property type="term" value="F:flavin adenine dinucleotide binding"/>
    <property type="evidence" value="ECO:0007669"/>
    <property type="project" value="InterPro"/>
</dbReference>
<accession>I7BHI3</accession>
<organism evidence="8 9">
    <name type="scientific">Pseudomonas putida (strain DOT-T1E)</name>
    <dbReference type="NCBI Taxonomy" id="1196325"/>
    <lineage>
        <taxon>Bacteria</taxon>
        <taxon>Pseudomonadati</taxon>
        <taxon>Pseudomonadota</taxon>
        <taxon>Gammaproteobacteria</taxon>
        <taxon>Pseudomonadales</taxon>
        <taxon>Pseudomonadaceae</taxon>
        <taxon>Pseudomonas</taxon>
    </lineage>
</organism>
<evidence type="ECO:0000256" key="1">
    <source>
        <dbReference type="ARBA" id="ARBA00001974"/>
    </source>
</evidence>
<sequence>MPQLIMADEDGVLEMLRDSVATFAQGRPGPQSLRKLRAAGADLDLEQWQEMAAAGWIGLMLPEALGGANLGIREQAVISHALGQALVPSPIASASVLSSALLARVADSPERRRLAAGLVQGRSIVVPAVAAGGDGEGVAARSLEGGVLLDGRRAFVEGARSASDLLVVARAGSEDLLVSVPANAEGLERCDRPTVDGGIISSLTLSNCLVGNERILARGDLCAMVETSINLARTALAAELAGIASQAFELARQYTIDRKQFGKPLASFQVLQHRLVDLWAEAEFACSAVVNAVERCEQSSEREARLAVYAAKARAADAAAFVGRQAIHLFGAMGFTDECDIGLYLKRAINLGACLGQPESLRLQFIKEERAA</sequence>
<dbReference type="GO" id="GO:0003995">
    <property type="term" value="F:acyl-CoA dehydrogenase activity"/>
    <property type="evidence" value="ECO:0007669"/>
    <property type="project" value="TreeGrafter"/>
</dbReference>
<protein>
    <submittedName>
        <fullName evidence="8">Acyl-CoA dehydrogenase</fullName>
    </submittedName>
</protein>
<dbReference type="Proteomes" id="UP000006503">
    <property type="component" value="Chromosome"/>
</dbReference>
<evidence type="ECO:0000313" key="8">
    <source>
        <dbReference type="EMBL" id="AFO51258.1"/>
    </source>
</evidence>
<reference evidence="9" key="1">
    <citation type="journal article" date="2013" name="Microb. Biotechnol.">
        <title>Metabolic potential of the organic-solvent tolerant Pseudomonas putida DOT-T1E deduced from its annotated genome.</title>
        <authorList>
            <person name="Udaondo Z."/>
            <person name="Molina L."/>
            <person name="Daniels C."/>
            <person name="Gomez M.J."/>
            <person name="Molina-Henares M.A."/>
            <person name="Matilla M.A."/>
            <person name="Roca A."/>
            <person name="Fernandez M."/>
            <person name="Duque E."/>
            <person name="Segura A."/>
            <person name="Ramos J.L."/>
        </authorList>
    </citation>
    <scope>NUCLEOTIDE SEQUENCE [LARGE SCALE GENOMIC DNA]</scope>
    <source>
        <strain evidence="9">DOT-T1E</strain>
    </source>
</reference>
<dbReference type="PATRIC" id="fig|1196325.3.peg.5396"/>
<dbReference type="KEGG" id="ppx:T1E_5437"/>